<keyword evidence="2" id="KW-1185">Reference proteome</keyword>
<protein>
    <submittedName>
        <fullName evidence="1">Uncharacterized protein</fullName>
    </submittedName>
</protein>
<dbReference type="EMBL" id="JANPWB010000002">
    <property type="protein sequence ID" value="KAJ1206162.1"/>
    <property type="molecule type" value="Genomic_DNA"/>
</dbReference>
<accession>A0AAV7W0W2</accession>
<comment type="caution">
    <text evidence="1">The sequence shown here is derived from an EMBL/GenBank/DDBJ whole genome shotgun (WGS) entry which is preliminary data.</text>
</comment>
<proteinExistence type="predicted"/>
<sequence length="126" mass="13924">MPQAAIDNPFRDVPDNTPLLVAITQSRDMLDGKIGSMVSDVTLLCQDLRRAVERITETKTRISGVKDSVTALQQKLSTLMAMSKELVAQIPRFVSMLCTDLPTTLTCAPVLRVRLPFLDPNHTNES</sequence>
<name>A0AAV7W0W2_PLEWA</name>
<dbReference type="Gene3D" id="1.20.5.340">
    <property type="match status" value="1"/>
</dbReference>
<gene>
    <name evidence="1" type="ORF">NDU88_001571</name>
</gene>
<evidence type="ECO:0000313" key="1">
    <source>
        <dbReference type="EMBL" id="KAJ1206162.1"/>
    </source>
</evidence>
<reference evidence="1" key="1">
    <citation type="journal article" date="2022" name="bioRxiv">
        <title>Sequencing and chromosome-scale assembly of the giantPleurodeles waltlgenome.</title>
        <authorList>
            <person name="Brown T."/>
            <person name="Elewa A."/>
            <person name="Iarovenko S."/>
            <person name="Subramanian E."/>
            <person name="Araus A.J."/>
            <person name="Petzold A."/>
            <person name="Susuki M."/>
            <person name="Suzuki K.-i.T."/>
            <person name="Hayashi T."/>
            <person name="Toyoda A."/>
            <person name="Oliveira C."/>
            <person name="Osipova E."/>
            <person name="Leigh N.D."/>
            <person name="Simon A."/>
            <person name="Yun M.H."/>
        </authorList>
    </citation>
    <scope>NUCLEOTIDE SEQUENCE</scope>
    <source>
        <strain evidence="1">20211129_DDA</strain>
        <tissue evidence="1">Liver</tissue>
    </source>
</reference>
<organism evidence="1 2">
    <name type="scientific">Pleurodeles waltl</name>
    <name type="common">Iberian ribbed newt</name>
    <dbReference type="NCBI Taxonomy" id="8319"/>
    <lineage>
        <taxon>Eukaryota</taxon>
        <taxon>Metazoa</taxon>
        <taxon>Chordata</taxon>
        <taxon>Craniata</taxon>
        <taxon>Vertebrata</taxon>
        <taxon>Euteleostomi</taxon>
        <taxon>Amphibia</taxon>
        <taxon>Batrachia</taxon>
        <taxon>Caudata</taxon>
        <taxon>Salamandroidea</taxon>
        <taxon>Salamandridae</taxon>
        <taxon>Pleurodelinae</taxon>
        <taxon>Pleurodeles</taxon>
    </lineage>
</organism>
<evidence type="ECO:0000313" key="2">
    <source>
        <dbReference type="Proteomes" id="UP001066276"/>
    </source>
</evidence>
<dbReference type="AlphaFoldDB" id="A0AAV7W0W2"/>
<dbReference type="Proteomes" id="UP001066276">
    <property type="component" value="Chromosome 1_2"/>
</dbReference>